<accession>A0A8H5BX30</accession>
<dbReference type="AlphaFoldDB" id="A0A8H5BX30"/>
<dbReference type="OrthoDB" id="3204463at2759"/>
<comment type="caution">
    <text evidence="2">The sequence shown here is derived from an EMBL/GenBank/DDBJ whole genome shotgun (WGS) entry which is preliminary data.</text>
</comment>
<protein>
    <submittedName>
        <fullName evidence="2">Uncharacterized protein</fullName>
    </submittedName>
</protein>
<dbReference type="EMBL" id="JAACJJ010000001">
    <property type="protein sequence ID" value="KAF5330586.1"/>
    <property type="molecule type" value="Genomic_DNA"/>
</dbReference>
<organism evidence="2 3">
    <name type="scientific">Psilocybe cf. subviscida</name>
    <dbReference type="NCBI Taxonomy" id="2480587"/>
    <lineage>
        <taxon>Eukaryota</taxon>
        <taxon>Fungi</taxon>
        <taxon>Dikarya</taxon>
        <taxon>Basidiomycota</taxon>
        <taxon>Agaricomycotina</taxon>
        <taxon>Agaricomycetes</taxon>
        <taxon>Agaricomycetidae</taxon>
        <taxon>Agaricales</taxon>
        <taxon>Agaricineae</taxon>
        <taxon>Strophariaceae</taxon>
        <taxon>Psilocybe</taxon>
    </lineage>
</organism>
<reference evidence="2 3" key="1">
    <citation type="journal article" date="2020" name="ISME J.">
        <title>Uncovering the hidden diversity of litter-decomposition mechanisms in mushroom-forming fungi.</title>
        <authorList>
            <person name="Floudas D."/>
            <person name="Bentzer J."/>
            <person name="Ahren D."/>
            <person name="Johansson T."/>
            <person name="Persson P."/>
            <person name="Tunlid A."/>
        </authorList>
    </citation>
    <scope>NUCLEOTIDE SEQUENCE [LARGE SCALE GENOMIC DNA]</scope>
    <source>
        <strain evidence="2 3">CBS 101986</strain>
    </source>
</reference>
<sequence>MLAPAPMLAPAFRAPNMHPEAQQFMPFTRLSSPIHLVESARAHPSQANTPIAFRTRSKAAKRNRTRNVAPPLASSSLQLRPFPHSHQANFDALPWISTLDATPASIDPWDIADLSLLSDPPLDRDLDASHPRPRLLSASSSSSSSLTGSAGGPVRRRKTSLRSSPINTAKPQHQLSSGRVSGSENFIFPLSLPDDFDMDSASTPTRGRRPAPSRVLFHNLMPCDC</sequence>
<evidence type="ECO:0000313" key="2">
    <source>
        <dbReference type="EMBL" id="KAF5330586.1"/>
    </source>
</evidence>
<name>A0A8H5BX30_9AGAR</name>
<evidence type="ECO:0000313" key="3">
    <source>
        <dbReference type="Proteomes" id="UP000567179"/>
    </source>
</evidence>
<feature type="compositionally biased region" description="Polar residues" evidence="1">
    <location>
        <begin position="161"/>
        <end position="181"/>
    </location>
</feature>
<feature type="compositionally biased region" description="Low complexity" evidence="1">
    <location>
        <begin position="135"/>
        <end position="148"/>
    </location>
</feature>
<gene>
    <name evidence="2" type="ORF">D9619_005590</name>
</gene>
<keyword evidence="3" id="KW-1185">Reference proteome</keyword>
<evidence type="ECO:0000256" key="1">
    <source>
        <dbReference type="SAM" id="MobiDB-lite"/>
    </source>
</evidence>
<proteinExistence type="predicted"/>
<feature type="region of interest" description="Disordered" evidence="1">
    <location>
        <begin position="125"/>
        <end position="181"/>
    </location>
</feature>
<feature type="region of interest" description="Disordered" evidence="1">
    <location>
        <begin position="57"/>
        <end position="79"/>
    </location>
</feature>
<dbReference type="Proteomes" id="UP000567179">
    <property type="component" value="Unassembled WGS sequence"/>
</dbReference>